<dbReference type="KEGG" id="smon:AWR27_03930"/>
<dbReference type="InterPro" id="IPR045397">
    <property type="entry name" value="TumE-like"/>
</dbReference>
<organism evidence="1 2">
    <name type="scientific">Spirosoma montaniterrae</name>
    <dbReference type="NCBI Taxonomy" id="1178516"/>
    <lineage>
        <taxon>Bacteria</taxon>
        <taxon>Pseudomonadati</taxon>
        <taxon>Bacteroidota</taxon>
        <taxon>Cytophagia</taxon>
        <taxon>Cytophagales</taxon>
        <taxon>Cytophagaceae</taxon>
        <taxon>Spirosoma</taxon>
    </lineage>
</organism>
<evidence type="ECO:0000313" key="1">
    <source>
        <dbReference type="EMBL" id="AQG78565.1"/>
    </source>
</evidence>
<gene>
    <name evidence="1" type="ORF">AWR27_03930</name>
</gene>
<sequence length="118" mass="13995">MMLPELEPYASLTVSVTERIDQDKEDRLKRRIEIVFIDLSRLVVNEITYFDTNYLRYGYQWLTADNQLLIRWDNAEHHNHIETFPHHRHVGSEENVQPSDPMTLEKVLVFIASQLNAD</sequence>
<dbReference type="RefSeq" id="WP_083732743.1">
    <property type="nucleotide sequence ID" value="NZ_CP014263.1"/>
</dbReference>
<dbReference type="OrthoDB" id="959390at2"/>
<dbReference type="EMBL" id="CP014263">
    <property type="protein sequence ID" value="AQG78565.1"/>
    <property type="molecule type" value="Genomic_DNA"/>
</dbReference>
<dbReference type="Pfam" id="PF20126">
    <property type="entry name" value="TumE"/>
    <property type="match status" value="1"/>
</dbReference>
<dbReference type="AlphaFoldDB" id="A0A1P9WT57"/>
<reference evidence="1 2" key="1">
    <citation type="submission" date="2016-01" db="EMBL/GenBank/DDBJ databases">
        <authorList>
            <person name="Oliw E.H."/>
        </authorList>
    </citation>
    <scope>NUCLEOTIDE SEQUENCE [LARGE SCALE GENOMIC DNA]</scope>
    <source>
        <strain evidence="1 2">DY10</strain>
    </source>
</reference>
<dbReference type="STRING" id="1178516.AWR27_03930"/>
<evidence type="ECO:0000313" key="2">
    <source>
        <dbReference type="Proteomes" id="UP000187941"/>
    </source>
</evidence>
<dbReference type="Proteomes" id="UP000187941">
    <property type="component" value="Chromosome"/>
</dbReference>
<name>A0A1P9WT57_9BACT</name>
<protein>
    <submittedName>
        <fullName evidence="1">Uncharacterized protein</fullName>
    </submittedName>
</protein>
<accession>A0A1P9WT57</accession>
<proteinExistence type="predicted"/>
<keyword evidence="2" id="KW-1185">Reference proteome</keyword>